<dbReference type="PRINTS" id="PR00081">
    <property type="entry name" value="GDHRDH"/>
</dbReference>
<evidence type="ECO:0000256" key="2">
    <source>
        <dbReference type="ARBA" id="ARBA00022857"/>
    </source>
</evidence>
<dbReference type="eggNOG" id="KOG1200">
    <property type="taxonomic scope" value="Eukaryota"/>
</dbReference>
<protein>
    <recommendedName>
        <fullName evidence="4">Ketoreductase domain-containing protein</fullName>
    </recommendedName>
</protein>
<keyword evidence="6" id="KW-1185">Reference proteome</keyword>
<dbReference type="STRING" id="936435.F8QBH5"/>
<dbReference type="InParanoid" id="F8QBH5"/>
<dbReference type="GO" id="GO:0016616">
    <property type="term" value="F:oxidoreductase activity, acting on the CH-OH group of donors, NAD or NADP as acceptor"/>
    <property type="evidence" value="ECO:0007669"/>
    <property type="project" value="UniProtKB-ARBA"/>
</dbReference>
<feature type="domain" description="Ketoreductase" evidence="4">
    <location>
        <begin position="7"/>
        <end position="191"/>
    </location>
</feature>
<dbReference type="OMA" id="GNHAYSA"/>
<accession>F8QBH5</accession>
<dbReference type="InterPro" id="IPR020904">
    <property type="entry name" value="Sc_DH/Rdtase_CS"/>
</dbReference>
<sequence>MISNSKGVALITGAGQGIGRSIALRLAEDGFDLGLNDIPANKDKLSQLAVDIAGKHGGQRRTHVVPADVTVEDDVKIMMETVVKELGGLDVMVANAGIIRTAPLTETSVADWDAVLAVNVRGTFLCYKYAAQHMIPRRKGRIIGASSLAGKIGTPYLSAYSASKFAVRGLTQSAAVELGRFGITVNAYAPGGIQTDMLAELHTADVEWTKNEGGFYGMVDFYPSTLWNPALRQQVLYLTSRPRRRISLLDKVFPLMGVFILTKDSPWCFNGDPGTASV</sequence>
<evidence type="ECO:0000313" key="6">
    <source>
        <dbReference type="Proteomes" id="UP000008063"/>
    </source>
</evidence>
<reference evidence="6" key="1">
    <citation type="journal article" date="2011" name="Science">
        <title>The plant cell wall-decomposing machinery underlies the functional diversity of forest fungi.</title>
        <authorList>
            <person name="Eastwood D.C."/>
            <person name="Floudas D."/>
            <person name="Binder M."/>
            <person name="Majcherczyk A."/>
            <person name="Schneider P."/>
            <person name="Aerts A."/>
            <person name="Asiegbu F.O."/>
            <person name="Baker S.E."/>
            <person name="Barry K."/>
            <person name="Bendiksby M."/>
            <person name="Blumentritt M."/>
            <person name="Coutinho P.M."/>
            <person name="Cullen D."/>
            <person name="de Vries R.P."/>
            <person name="Gathman A."/>
            <person name="Goodell B."/>
            <person name="Henrissat B."/>
            <person name="Ihrmark K."/>
            <person name="Kauserud H."/>
            <person name="Kohler A."/>
            <person name="LaButti K."/>
            <person name="Lapidus A."/>
            <person name="Lavin J.L."/>
            <person name="Lee Y.-H."/>
            <person name="Lindquist E."/>
            <person name="Lilly W."/>
            <person name="Lucas S."/>
            <person name="Morin E."/>
            <person name="Murat C."/>
            <person name="Oguiza J.A."/>
            <person name="Park J."/>
            <person name="Pisabarro A.G."/>
            <person name="Riley R."/>
            <person name="Rosling A."/>
            <person name="Salamov A."/>
            <person name="Schmidt O."/>
            <person name="Schmutz J."/>
            <person name="Skrede I."/>
            <person name="Stenlid J."/>
            <person name="Wiebenga A."/>
            <person name="Xie X."/>
            <person name="Kuees U."/>
            <person name="Hibbett D.S."/>
            <person name="Hoffmeister D."/>
            <person name="Hoegberg N."/>
            <person name="Martin F."/>
            <person name="Grigoriev I.V."/>
            <person name="Watkinson S.C."/>
        </authorList>
    </citation>
    <scope>NUCLEOTIDE SEQUENCE [LARGE SCALE GENOMIC DNA]</scope>
    <source>
        <strain evidence="6">strain S7.3</strain>
    </source>
</reference>
<dbReference type="HOGENOM" id="CLU_010194_1_0_1"/>
<dbReference type="OrthoDB" id="498125at2759"/>
<dbReference type="EMBL" id="GL945488">
    <property type="protein sequence ID" value="EGN94561.1"/>
    <property type="molecule type" value="Genomic_DNA"/>
</dbReference>
<dbReference type="PANTHER" id="PTHR42760">
    <property type="entry name" value="SHORT-CHAIN DEHYDROGENASES/REDUCTASES FAMILY MEMBER"/>
    <property type="match status" value="1"/>
</dbReference>
<name>F8QBH5_SERL3</name>
<dbReference type="PROSITE" id="PS00061">
    <property type="entry name" value="ADH_SHORT"/>
    <property type="match status" value="1"/>
</dbReference>
<dbReference type="InterPro" id="IPR002347">
    <property type="entry name" value="SDR_fam"/>
</dbReference>
<dbReference type="SUPFAM" id="SSF51735">
    <property type="entry name" value="NAD(P)-binding Rossmann-fold domains"/>
    <property type="match status" value="1"/>
</dbReference>
<dbReference type="Gene3D" id="3.40.50.720">
    <property type="entry name" value="NAD(P)-binding Rossmann-like Domain"/>
    <property type="match status" value="1"/>
</dbReference>
<evidence type="ECO:0000313" key="5">
    <source>
        <dbReference type="EMBL" id="EGN94561.1"/>
    </source>
</evidence>
<dbReference type="Proteomes" id="UP000008063">
    <property type="component" value="Unassembled WGS sequence"/>
</dbReference>
<comment type="similarity">
    <text evidence="1 3">Belongs to the short-chain dehydrogenases/reductases (SDR) family.</text>
</comment>
<evidence type="ECO:0000256" key="3">
    <source>
        <dbReference type="RuleBase" id="RU000363"/>
    </source>
</evidence>
<dbReference type="SMART" id="SM00822">
    <property type="entry name" value="PKS_KR"/>
    <property type="match status" value="1"/>
</dbReference>
<evidence type="ECO:0000259" key="4">
    <source>
        <dbReference type="SMART" id="SM00822"/>
    </source>
</evidence>
<dbReference type="Pfam" id="PF00106">
    <property type="entry name" value="adh_short"/>
    <property type="match status" value="1"/>
</dbReference>
<dbReference type="FunFam" id="3.40.50.720:FF:000084">
    <property type="entry name" value="Short-chain dehydrogenase reductase"/>
    <property type="match status" value="1"/>
</dbReference>
<proteinExistence type="inferred from homology"/>
<dbReference type="InterPro" id="IPR057326">
    <property type="entry name" value="KR_dom"/>
</dbReference>
<dbReference type="InterPro" id="IPR036291">
    <property type="entry name" value="NAD(P)-bd_dom_sf"/>
</dbReference>
<keyword evidence="2" id="KW-0521">NADP</keyword>
<dbReference type="PRINTS" id="PR00080">
    <property type="entry name" value="SDRFAMILY"/>
</dbReference>
<dbReference type="AlphaFoldDB" id="F8QBH5"/>
<gene>
    <name evidence="5" type="ORF">SERLA73DRAFT_77930</name>
</gene>
<evidence type="ECO:0000256" key="1">
    <source>
        <dbReference type="ARBA" id="ARBA00006484"/>
    </source>
</evidence>
<organism evidence="6">
    <name type="scientific">Serpula lacrymans var. lacrymans (strain S7.3)</name>
    <name type="common">Dry rot fungus</name>
    <dbReference type="NCBI Taxonomy" id="936435"/>
    <lineage>
        <taxon>Eukaryota</taxon>
        <taxon>Fungi</taxon>
        <taxon>Dikarya</taxon>
        <taxon>Basidiomycota</taxon>
        <taxon>Agaricomycotina</taxon>
        <taxon>Agaricomycetes</taxon>
        <taxon>Agaricomycetidae</taxon>
        <taxon>Boletales</taxon>
        <taxon>Coniophorineae</taxon>
        <taxon>Serpulaceae</taxon>
        <taxon>Serpula</taxon>
    </lineage>
</organism>